<proteinExistence type="predicted"/>
<accession>G4QM45</accession>
<dbReference type="EMBL" id="CP003060">
    <property type="protein sequence ID" value="AEP30616.1"/>
    <property type="molecule type" value="Genomic_DNA"/>
</dbReference>
<evidence type="ECO:0000313" key="1">
    <source>
        <dbReference type="EMBL" id="AEP30616.1"/>
    </source>
</evidence>
<evidence type="ECO:0008006" key="3">
    <source>
        <dbReference type="Google" id="ProtNLM"/>
    </source>
</evidence>
<gene>
    <name evidence="1" type="ordered locus">GNIT_2519</name>
</gene>
<keyword evidence="2" id="KW-1185">Reference proteome</keyword>
<sequence>MSILISLLSTPDKLKTLSDAQWQQVLKEANASQLVGRLKYLCDVESVTPSARVIWHLDSAYKIAQKQRKQAEREFYELAKALHGLNTSTIFLKGAAYITKNLPCSNGRTFSDIDILVKKFDLQKIEQTLKFSNWIQTKIEDYDEEYYRTWMHEIPPLTHVHRGTVLDVHHNILPPTNADSPEASKFHTEIVTVEHVGSVNTLSDIDLLIHTAVHLFTESEFHHGLRDMSDIHLLLQHFQQEYNANEKKHFLAKLVARSNELGLYNYVRLALRYSYLLFNTNLDNFDTESLRCNSKLMGAVQDFCFISVFQPNHSSCRDWKTPVAQFILYWRGHLLRMPLRLLIPHLIKKSWMRLKEFFTQDKVESENMIP</sequence>
<protein>
    <recommendedName>
        <fullName evidence="3">Nucleotidyltransferase family protein</fullName>
    </recommendedName>
</protein>
<dbReference type="eggNOG" id="ENOG502Z95A">
    <property type="taxonomic scope" value="Bacteria"/>
</dbReference>
<dbReference type="OrthoDB" id="5497963at2"/>
<reference evidence="1 2" key="1">
    <citation type="journal article" date="2011" name="J. Bacteriol.">
        <title>Complete genome sequence of seawater bacterium Glaciecola nitratireducens FR1064T.</title>
        <authorList>
            <person name="Bian F."/>
            <person name="Qin Q.L."/>
            <person name="Xie B.B."/>
            <person name="Shu Y.L."/>
            <person name="Zhang X.Y."/>
            <person name="Yu Y."/>
            <person name="Chen B."/>
            <person name="Chen X.L."/>
            <person name="Zhou B.C."/>
            <person name="Zhang Y.Z."/>
        </authorList>
    </citation>
    <scope>NUCLEOTIDE SEQUENCE [LARGE SCALE GENOMIC DNA]</scope>
    <source>
        <strain evidence="2">JCM 12485 / KCTC 12276 / FR1064</strain>
    </source>
</reference>
<dbReference type="STRING" id="1085623.GNIT_2519"/>
<dbReference type="RefSeq" id="WP_014109489.1">
    <property type="nucleotide sequence ID" value="NC_016041.1"/>
</dbReference>
<dbReference type="HOGENOM" id="CLU_062407_0_0_6"/>
<dbReference type="Proteomes" id="UP000009282">
    <property type="component" value="Chromosome"/>
</dbReference>
<evidence type="ECO:0000313" key="2">
    <source>
        <dbReference type="Proteomes" id="UP000009282"/>
    </source>
</evidence>
<dbReference type="AlphaFoldDB" id="G4QM45"/>
<dbReference type="InterPro" id="IPR039498">
    <property type="entry name" value="NTP_transf_5"/>
</dbReference>
<organism evidence="1 2">
    <name type="scientific">Glaciecola nitratireducens (strain JCM 12485 / KCTC 12276 / FR1064)</name>
    <dbReference type="NCBI Taxonomy" id="1085623"/>
    <lineage>
        <taxon>Bacteria</taxon>
        <taxon>Pseudomonadati</taxon>
        <taxon>Pseudomonadota</taxon>
        <taxon>Gammaproteobacteria</taxon>
        <taxon>Alteromonadales</taxon>
        <taxon>Alteromonadaceae</taxon>
        <taxon>Brumicola</taxon>
    </lineage>
</organism>
<name>G4QM45_GLANF</name>
<dbReference type="Pfam" id="PF14907">
    <property type="entry name" value="NTP_transf_5"/>
    <property type="match status" value="1"/>
</dbReference>
<dbReference type="KEGG" id="gni:GNIT_2519"/>